<dbReference type="Pfam" id="PF01352">
    <property type="entry name" value="KRAB"/>
    <property type="match status" value="1"/>
</dbReference>
<dbReference type="CDD" id="cd07765">
    <property type="entry name" value="KRAB_A-box"/>
    <property type="match status" value="1"/>
</dbReference>
<feature type="domain" description="KRAB" evidence="6">
    <location>
        <begin position="184"/>
        <end position="256"/>
    </location>
</feature>
<dbReference type="AlphaFoldDB" id="A0AA97J8G6"/>
<keyword evidence="3" id="KW-0539">Nucleus</keyword>
<dbReference type="Proteomes" id="UP001190640">
    <property type="component" value="Chromosome 4"/>
</dbReference>
<keyword evidence="7" id="KW-1185">Reference proteome</keyword>
<dbReference type="PANTHER" id="PTHR45935:SF15">
    <property type="entry name" value="SCAN BOX DOMAIN-CONTAINING PROTEIN"/>
    <property type="match status" value="1"/>
</dbReference>
<organism evidence="7 8">
    <name type="scientific">Eublepharis macularius</name>
    <name type="common">Leopard gecko</name>
    <name type="synonym">Cyrtodactylus macularius</name>
    <dbReference type="NCBI Taxonomy" id="481883"/>
    <lineage>
        <taxon>Eukaryota</taxon>
        <taxon>Metazoa</taxon>
        <taxon>Chordata</taxon>
        <taxon>Craniata</taxon>
        <taxon>Vertebrata</taxon>
        <taxon>Euteleostomi</taxon>
        <taxon>Lepidosauria</taxon>
        <taxon>Squamata</taxon>
        <taxon>Bifurcata</taxon>
        <taxon>Gekkota</taxon>
        <taxon>Eublepharidae</taxon>
        <taxon>Eublepharinae</taxon>
        <taxon>Eublepharis</taxon>
    </lineage>
</organism>
<dbReference type="Pfam" id="PF02023">
    <property type="entry name" value="SCAN"/>
    <property type="match status" value="1"/>
</dbReference>
<evidence type="ECO:0000256" key="1">
    <source>
        <dbReference type="ARBA" id="ARBA00023015"/>
    </source>
</evidence>
<evidence type="ECO:0000256" key="2">
    <source>
        <dbReference type="ARBA" id="ARBA00023163"/>
    </source>
</evidence>
<dbReference type="PANTHER" id="PTHR45935">
    <property type="entry name" value="PROTEIN ZBED8-RELATED"/>
    <property type="match status" value="1"/>
</dbReference>
<evidence type="ECO:0000256" key="3">
    <source>
        <dbReference type="ARBA" id="ARBA00023242"/>
    </source>
</evidence>
<proteinExistence type="predicted"/>
<dbReference type="Gene3D" id="6.10.140.140">
    <property type="match status" value="1"/>
</dbReference>
<dbReference type="GeneID" id="129328035"/>
<reference evidence="8" key="1">
    <citation type="submission" date="2025-08" db="UniProtKB">
        <authorList>
            <consortium name="RefSeq"/>
        </authorList>
    </citation>
    <scope>IDENTIFICATION</scope>
    <source>
        <tissue evidence="8">Blood</tissue>
    </source>
</reference>
<name>A0AA97J8G6_EUBMA</name>
<evidence type="ECO:0000259" key="6">
    <source>
        <dbReference type="PROSITE" id="PS50805"/>
    </source>
</evidence>
<dbReference type="InterPro" id="IPR038269">
    <property type="entry name" value="SCAN_sf"/>
</dbReference>
<dbReference type="PROSITE" id="PS50805">
    <property type="entry name" value="KRAB"/>
    <property type="match status" value="1"/>
</dbReference>
<dbReference type="FunFam" id="1.10.4020.10:FF:000005">
    <property type="entry name" value="Uncharacterized protein"/>
    <property type="match status" value="1"/>
</dbReference>
<dbReference type="SUPFAM" id="SSF47353">
    <property type="entry name" value="Retrovirus capsid dimerization domain-like"/>
    <property type="match status" value="1"/>
</dbReference>
<dbReference type="SMART" id="SM00349">
    <property type="entry name" value="KRAB"/>
    <property type="match status" value="1"/>
</dbReference>
<evidence type="ECO:0000259" key="5">
    <source>
        <dbReference type="PROSITE" id="PS50804"/>
    </source>
</evidence>
<dbReference type="SMART" id="SM00431">
    <property type="entry name" value="SCAN"/>
    <property type="match status" value="1"/>
</dbReference>
<dbReference type="Gene3D" id="1.10.4020.10">
    <property type="entry name" value="DNA breaking-rejoining enzymes"/>
    <property type="match status" value="1"/>
</dbReference>
<dbReference type="InterPro" id="IPR050916">
    <property type="entry name" value="SCAN-C2H2_zinc_finger"/>
</dbReference>
<feature type="domain" description="SCAN box" evidence="5">
    <location>
        <begin position="48"/>
        <end position="125"/>
    </location>
</feature>
<dbReference type="PROSITE" id="PS50804">
    <property type="entry name" value="SCAN_BOX"/>
    <property type="match status" value="1"/>
</dbReference>
<dbReference type="CDD" id="cd07936">
    <property type="entry name" value="SCAN"/>
    <property type="match status" value="1"/>
</dbReference>
<evidence type="ECO:0000256" key="4">
    <source>
        <dbReference type="SAM" id="MobiDB-lite"/>
    </source>
</evidence>
<dbReference type="KEGG" id="emc:129328035"/>
<gene>
    <name evidence="8" type="primary">LOC129328035</name>
</gene>
<evidence type="ECO:0000313" key="7">
    <source>
        <dbReference type="Proteomes" id="UP001190640"/>
    </source>
</evidence>
<feature type="region of interest" description="Disordered" evidence="4">
    <location>
        <begin position="1"/>
        <end position="32"/>
    </location>
</feature>
<dbReference type="InterPro" id="IPR003309">
    <property type="entry name" value="SCAN_dom"/>
</dbReference>
<accession>A0AA97J8G6</accession>
<dbReference type="SUPFAM" id="SSF109640">
    <property type="entry name" value="KRAB domain (Kruppel-associated box)"/>
    <property type="match status" value="1"/>
</dbReference>
<dbReference type="InterPro" id="IPR001909">
    <property type="entry name" value="KRAB"/>
</dbReference>
<dbReference type="InterPro" id="IPR036051">
    <property type="entry name" value="KRAB_dom_sf"/>
</dbReference>
<keyword evidence="1" id="KW-0805">Transcription regulation</keyword>
<sequence>MRAEPESVGREARKGPDATKAGGRRELWEGTMRKSLGEDFPPSEVQCQQFRHFLYQEAEGPREACSRLHRLCHLWLKPERHTKKEMLDLVVLEQFLAVLPPEMESWVRECGPETSSQAVALAEGFLLSQADAKNQEQQMQEKITLEHYHGAAFPGEALKATIYSLPPLCDREKAASMQPQWDLVTFEEVFVHFTEEEWALLDPDQRSLHREVMEDNRQAVASLGGLLIPRPDCISMLLGNGNLFFQYPEEKERSAESFSLGSSRHTIEGSGRSITSAPATFQWMEHQFRPCYETG</sequence>
<protein>
    <submittedName>
        <fullName evidence="8">Neurotrophin receptor-interacting factor 2-like</fullName>
    </submittedName>
</protein>
<dbReference type="GO" id="GO:0006355">
    <property type="term" value="P:regulation of DNA-templated transcription"/>
    <property type="evidence" value="ECO:0007669"/>
    <property type="project" value="InterPro"/>
</dbReference>
<keyword evidence="2" id="KW-0804">Transcription</keyword>
<evidence type="ECO:0000313" key="8">
    <source>
        <dbReference type="RefSeq" id="XP_054832749.1"/>
    </source>
</evidence>
<dbReference type="RefSeq" id="XP_054832749.1">
    <property type="nucleotide sequence ID" value="XM_054976774.1"/>
</dbReference>